<evidence type="ECO:0000313" key="2">
    <source>
        <dbReference type="EMBL" id="SMX29511.1"/>
    </source>
</evidence>
<evidence type="ECO:0000313" key="3">
    <source>
        <dbReference type="Proteomes" id="UP000225972"/>
    </source>
</evidence>
<evidence type="ECO:0000256" key="1">
    <source>
        <dbReference type="SAM" id="MobiDB-lite"/>
    </source>
</evidence>
<feature type="region of interest" description="Disordered" evidence="1">
    <location>
        <begin position="36"/>
        <end position="55"/>
    </location>
</feature>
<name>A0A238JFN6_9RHOB</name>
<reference evidence="3" key="1">
    <citation type="submission" date="2017-05" db="EMBL/GenBank/DDBJ databases">
        <authorList>
            <person name="Rodrigo-Torres L."/>
            <person name="Arahal R. D."/>
            <person name="Lucena T."/>
        </authorList>
    </citation>
    <scope>NUCLEOTIDE SEQUENCE [LARGE SCALE GENOMIC DNA]</scope>
    <source>
        <strain evidence="3">CECT 8649</strain>
    </source>
</reference>
<dbReference type="Proteomes" id="UP000225972">
    <property type="component" value="Unassembled WGS sequence"/>
</dbReference>
<proteinExistence type="predicted"/>
<sequence>MAQDANGALYNELTNAKLESYARTSDVKATLEEKLESYTRQDELGSGPIDFRSAA</sequence>
<protein>
    <submittedName>
        <fullName evidence="2">Uncharacterized protein</fullName>
    </submittedName>
</protein>
<organism evidence="2 3">
    <name type="scientific">Pelagimonas phthalicica</name>
    <dbReference type="NCBI Taxonomy" id="1037362"/>
    <lineage>
        <taxon>Bacteria</taxon>
        <taxon>Pseudomonadati</taxon>
        <taxon>Pseudomonadota</taxon>
        <taxon>Alphaproteobacteria</taxon>
        <taxon>Rhodobacterales</taxon>
        <taxon>Roseobacteraceae</taxon>
        <taxon>Pelagimonas</taxon>
    </lineage>
</organism>
<keyword evidence="3" id="KW-1185">Reference proteome</keyword>
<dbReference type="AlphaFoldDB" id="A0A238JFN6"/>
<gene>
    <name evidence="2" type="ORF">TRP8649_03647</name>
</gene>
<dbReference type="EMBL" id="FXXP01000002">
    <property type="protein sequence ID" value="SMX29511.1"/>
    <property type="molecule type" value="Genomic_DNA"/>
</dbReference>
<accession>A0A238JFN6</accession>